<dbReference type="EMBL" id="KK465605">
    <property type="protein sequence ID" value="KFQ81619.1"/>
    <property type="molecule type" value="Genomic_DNA"/>
</dbReference>
<feature type="region of interest" description="Disordered" evidence="1">
    <location>
        <begin position="1"/>
        <end position="21"/>
    </location>
</feature>
<protein>
    <submittedName>
        <fullName evidence="2">Uncharacterized protein</fullName>
    </submittedName>
</protein>
<dbReference type="Proteomes" id="UP000053638">
    <property type="component" value="Unassembled WGS sequence"/>
</dbReference>
<evidence type="ECO:0000313" key="3">
    <source>
        <dbReference type="Proteomes" id="UP000053638"/>
    </source>
</evidence>
<dbReference type="PhylomeDB" id="A0A091TTD4"/>
<sequence length="104" mass="11387">RQRPRGIPLGSQRLPGPSECKRRHLGGAPALGWALRGRRCVERDCIDTLSGCAAFVFTGDGAVLHRWWSSARIRFAPFGHWKGTHMPPVGERGPSPPRGLLGQP</sequence>
<gene>
    <name evidence="2" type="ORF">N335_07125</name>
</gene>
<accession>A0A091TTD4</accession>
<name>A0A091TTD4_PHALP</name>
<feature type="non-terminal residue" evidence="2">
    <location>
        <position position="1"/>
    </location>
</feature>
<feature type="non-terminal residue" evidence="2">
    <location>
        <position position="104"/>
    </location>
</feature>
<organism evidence="2 3">
    <name type="scientific">Phaethon lepturus</name>
    <name type="common">White-tailed tropicbird</name>
    <dbReference type="NCBI Taxonomy" id="97097"/>
    <lineage>
        <taxon>Eukaryota</taxon>
        <taxon>Metazoa</taxon>
        <taxon>Chordata</taxon>
        <taxon>Craniata</taxon>
        <taxon>Vertebrata</taxon>
        <taxon>Euteleostomi</taxon>
        <taxon>Archelosauria</taxon>
        <taxon>Archosauria</taxon>
        <taxon>Dinosauria</taxon>
        <taxon>Saurischia</taxon>
        <taxon>Theropoda</taxon>
        <taxon>Coelurosauria</taxon>
        <taxon>Aves</taxon>
        <taxon>Neognathae</taxon>
        <taxon>Neoaves</taxon>
        <taxon>Phaethontimorphae</taxon>
        <taxon>Phaethontiformes</taxon>
        <taxon>Phaethontidae</taxon>
        <taxon>Phaethon</taxon>
    </lineage>
</organism>
<dbReference type="AlphaFoldDB" id="A0A091TTD4"/>
<proteinExistence type="predicted"/>
<reference evidence="2 3" key="1">
    <citation type="submission" date="2014-04" db="EMBL/GenBank/DDBJ databases">
        <title>Genome evolution of avian class.</title>
        <authorList>
            <person name="Zhang G."/>
            <person name="Li C."/>
        </authorList>
    </citation>
    <scope>NUCLEOTIDE SEQUENCE [LARGE SCALE GENOMIC DNA]</scope>
    <source>
        <strain evidence="2">BGI_N335</strain>
    </source>
</reference>
<keyword evidence="3" id="KW-1185">Reference proteome</keyword>
<evidence type="ECO:0000313" key="2">
    <source>
        <dbReference type="EMBL" id="KFQ81619.1"/>
    </source>
</evidence>
<feature type="region of interest" description="Disordered" evidence="1">
    <location>
        <begin position="85"/>
        <end position="104"/>
    </location>
</feature>
<evidence type="ECO:0000256" key="1">
    <source>
        <dbReference type="SAM" id="MobiDB-lite"/>
    </source>
</evidence>